<dbReference type="Pfam" id="PF14525">
    <property type="entry name" value="AraC_binding_2"/>
    <property type="match status" value="1"/>
</dbReference>
<gene>
    <name evidence="5" type="ORF">DES47_10287</name>
</gene>
<evidence type="ECO:0000259" key="4">
    <source>
        <dbReference type="PROSITE" id="PS01124"/>
    </source>
</evidence>
<evidence type="ECO:0000256" key="1">
    <source>
        <dbReference type="ARBA" id="ARBA00023015"/>
    </source>
</evidence>
<comment type="caution">
    <text evidence="5">The sequence shown here is derived from an EMBL/GenBank/DDBJ whole genome shotgun (WGS) entry which is preliminary data.</text>
</comment>
<dbReference type="InterPro" id="IPR011051">
    <property type="entry name" value="RmlC_Cupin_sf"/>
</dbReference>
<reference evidence="5 6" key="1">
    <citation type="submission" date="2019-03" db="EMBL/GenBank/DDBJ databases">
        <title>Genomic Encyclopedia of Type Strains, Phase IV (KMG-IV): sequencing the most valuable type-strain genomes for metagenomic binning, comparative biology and taxonomic classification.</title>
        <authorList>
            <person name="Goeker M."/>
        </authorList>
    </citation>
    <scope>NUCLEOTIDE SEQUENCE [LARGE SCALE GENOMIC DNA]</scope>
    <source>
        <strain evidence="5 6">DSM 16998</strain>
    </source>
</reference>
<dbReference type="PANTHER" id="PTHR46796">
    <property type="entry name" value="HTH-TYPE TRANSCRIPTIONAL ACTIVATOR RHAS-RELATED"/>
    <property type="match status" value="1"/>
</dbReference>
<dbReference type="Proteomes" id="UP000295361">
    <property type="component" value="Unassembled WGS sequence"/>
</dbReference>
<evidence type="ECO:0000313" key="6">
    <source>
        <dbReference type="Proteomes" id="UP000295361"/>
    </source>
</evidence>
<dbReference type="FunCoup" id="A0A4R6QPC6">
    <property type="interactions" value="31"/>
</dbReference>
<keyword evidence="6" id="KW-1185">Reference proteome</keyword>
<dbReference type="InterPro" id="IPR009057">
    <property type="entry name" value="Homeodomain-like_sf"/>
</dbReference>
<dbReference type="Gene3D" id="1.10.10.60">
    <property type="entry name" value="Homeodomain-like"/>
    <property type="match status" value="1"/>
</dbReference>
<dbReference type="SUPFAM" id="SSF51182">
    <property type="entry name" value="RmlC-like cupins"/>
    <property type="match status" value="1"/>
</dbReference>
<evidence type="ECO:0000256" key="3">
    <source>
        <dbReference type="ARBA" id="ARBA00023163"/>
    </source>
</evidence>
<dbReference type="InterPro" id="IPR020449">
    <property type="entry name" value="Tscrpt_reg_AraC-type_HTH"/>
</dbReference>
<keyword evidence="2" id="KW-0238">DNA-binding</keyword>
<organism evidence="5 6">
    <name type="scientific">Roseateles toxinivorans</name>
    <dbReference type="NCBI Taxonomy" id="270368"/>
    <lineage>
        <taxon>Bacteria</taxon>
        <taxon>Pseudomonadati</taxon>
        <taxon>Pseudomonadota</taxon>
        <taxon>Betaproteobacteria</taxon>
        <taxon>Burkholderiales</taxon>
        <taxon>Sphaerotilaceae</taxon>
        <taxon>Roseateles</taxon>
    </lineage>
</organism>
<dbReference type="InterPro" id="IPR050204">
    <property type="entry name" value="AraC_XylS_family_regulators"/>
</dbReference>
<proteinExistence type="predicted"/>
<dbReference type="InterPro" id="IPR018060">
    <property type="entry name" value="HTH_AraC"/>
</dbReference>
<dbReference type="PANTHER" id="PTHR46796:SF6">
    <property type="entry name" value="ARAC SUBFAMILY"/>
    <property type="match status" value="1"/>
</dbReference>
<dbReference type="SMART" id="SM00342">
    <property type="entry name" value="HTH_ARAC"/>
    <property type="match status" value="1"/>
</dbReference>
<dbReference type="GO" id="GO:0043565">
    <property type="term" value="F:sequence-specific DNA binding"/>
    <property type="evidence" value="ECO:0007669"/>
    <property type="project" value="InterPro"/>
</dbReference>
<keyword evidence="1" id="KW-0805">Transcription regulation</keyword>
<dbReference type="InParanoid" id="A0A4R6QPC6"/>
<dbReference type="EMBL" id="SNXS01000002">
    <property type="protein sequence ID" value="TDP72342.1"/>
    <property type="molecule type" value="Genomic_DNA"/>
</dbReference>
<sequence length="324" mass="36435">MDHQYFSTHGEHLADRAAAWERINRNYFGDLGVDALDDGPVDAELSAFNVGPLRMLRISAPPHRVHRERICSELPMDALYKLVLQLKGHAEIRQGERSFHLHPGDWSLYDPRVPYSVTNFERLDLLVVQVPRELLRGFKVPSLHTCEATASSVVGLYAVLSSFLRSLSEQLPGLPNGVGQPLSETVIGLLASTLAAYQGEASEHTTLPSVLRARVKQYVHAHLAESDLSIERIALAMRCSKRYLHRVFEDENCSLDRYIWQTRLERCHADLSAPGRKMISEVAFAWGFNSSAHFCRMFKSHFGEAPREFQRRVAAGTAALPLAH</sequence>
<dbReference type="AlphaFoldDB" id="A0A4R6QPC6"/>
<protein>
    <submittedName>
        <fullName evidence="5">AraC family transcriptional regulator</fullName>
    </submittedName>
</protein>
<name>A0A4R6QPC6_9BURK</name>
<dbReference type="PROSITE" id="PS01124">
    <property type="entry name" value="HTH_ARAC_FAMILY_2"/>
    <property type="match status" value="1"/>
</dbReference>
<keyword evidence="3" id="KW-0804">Transcription</keyword>
<dbReference type="SUPFAM" id="SSF46689">
    <property type="entry name" value="Homeodomain-like"/>
    <property type="match status" value="1"/>
</dbReference>
<dbReference type="PRINTS" id="PR00032">
    <property type="entry name" value="HTHARAC"/>
</dbReference>
<dbReference type="InterPro" id="IPR035418">
    <property type="entry name" value="AraC-bd_2"/>
</dbReference>
<evidence type="ECO:0000313" key="5">
    <source>
        <dbReference type="EMBL" id="TDP72342.1"/>
    </source>
</evidence>
<accession>A0A4R6QPC6</accession>
<feature type="domain" description="HTH araC/xylS-type" evidence="4">
    <location>
        <begin position="213"/>
        <end position="312"/>
    </location>
</feature>
<dbReference type="Pfam" id="PF12833">
    <property type="entry name" value="HTH_18"/>
    <property type="match status" value="1"/>
</dbReference>
<evidence type="ECO:0000256" key="2">
    <source>
        <dbReference type="ARBA" id="ARBA00023125"/>
    </source>
</evidence>
<dbReference type="GO" id="GO:0003700">
    <property type="term" value="F:DNA-binding transcription factor activity"/>
    <property type="evidence" value="ECO:0007669"/>
    <property type="project" value="InterPro"/>
</dbReference>